<evidence type="ECO:0000313" key="1">
    <source>
        <dbReference type="EMBL" id="MDQ0163670.1"/>
    </source>
</evidence>
<accession>A0ABT9VS29</accession>
<evidence type="ECO:0000313" key="2">
    <source>
        <dbReference type="Proteomes" id="UP001225646"/>
    </source>
</evidence>
<organism evidence="1 2">
    <name type="scientific">Aeribacillus alveayuensis</name>
    <dbReference type="NCBI Taxonomy" id="279215"/>
    <lineage>
        <taxon>Bacteria</taxon>
        <taxon>Bacillati</taxon>
        <taxon>Bacillota</taxon>
        <taxon>Bacilli</taxon>
        <taxon>Bacillales</taxon>
        <taxon>Bacillaceae</taxon>
        <taxon>Aeribacillus</taxon>
    </lineage>
</organism>
<dbReference type="Proteomes" id="UP001225646">
    <property type="component" value="Unassembled WGS sequence"/>
</dbReference>
<gene>
    <name evidence="1" type="ORF">J2S06_002780</name>
</gene>
<name>A0ABT9VS29_9BACI</name>
<proteinExistence type="predicted"/>
<protein>
    <submittedName>
        <fullName evidence="1">Uncharacterized protein</fullName>
    </submittedName>
</protein>
<dbReference type="RefSeq" id="WP_419152666.1">
    <property type="nucleotide sequence ID" value="NZ_JAUSTR010000021.1"/>
</dbReference>
<reference evidence="1 2" key="1">
    <citation type="submission" date="2023-07" db="EMBL/GenBank/DDBJ databases">
        <title>Genomic Encyclopedia of Type Strains, Phase IV (KMG-IV): sequencing the most valuable type-strain genomes for metagenomic binning, comparative biology and taxonomic classification.</title>
        <authorList>
            <person name="Goeker M."/>
        </authorList>
    </citation>
    <scope>NUCLEOTIDE SEQUENCE [LARGE SCALE GENOMIC DNA]</scope>
    <source>
        <strain evidence="1 2">DSM 19092</strain>
    </source>
</reference>
<sequence length="80" mass="9360">MYHLVTKGLIDDEKKVAEAKNDEESYQWAFSQNYMLHLQIALNMVLVPLFDKLMNERGLASELIVDKIFAWPLAKRINHL</sequence>
<comment type="caution">
    <text evidence="1">The sequence shown here is derived from an EMBL/GenBank/DDBJ whole genome shotgun (WGS) entry which is preliminary data.</text>
</comment>
<keyword evidence="2" id="KW-1185">Reference proteome</keyword>
<dbReference type="EMBL" id="JAUSTR010000021">
    <property type="protein sequence ID" value="MDQ0163670.1"/>
    <property type="molecule type" value="Genomic_DNA"/>
</dbReference>